<dbReference type="OrthoDB" id="3845at2759"/>
<evidence type="ECO:0000256" key="11">
    <source>
        <dbReference type="ARBA" id="ARBA00023128"/>
    </source>
</evidence>
<dbReference type="SUPFAM" id="SSF52518">
    <property type="entry name" value="Thiamin diphosphate-binding fold (THDP-binding)"/>
    <property type="match status" value="1"/>
</dbReference>
<keyword evidence="10 13" id="KW-0560">Oxidoreductase</keyword>
<dbReference type="GO" id="GO:0009083">
    <property type="term" value="P:branched-chain amino acid catabolic process"/>
    <property type="evidence" value="ECO:0007669"/>
    <property type="project" value="TreeGrafter"/>
</dbReference>
<keyword evidence="12" id="KW-0131">Cell cycle</keyword>
<dbReference type="AlphaFoldDB" id="A0A077Z6N4"/>
<dbReference type="GO" id="GO:0046872">
    <property type="term" value="F:metal ion binding"/>
    <property type="evidence" value="ECO:0007669"/>
    <property type="project" value="UniProtKB-KW"/>
</dbReference>
<evidence type="ECO:0000256" key="5">
    <source>
        <dbReference type="ARBA" id="ARBA00022618"/>
    </source>
</evidence>
<evidence type="ECO:0000313" key="16">
    <source>
        <dbReference type="Proteomes" id="UP000030665"/>
    </source>
</evidence>
<evidence type="ECO:0000256" key="2">
    <source>
        <dbReference type="ARBA" id="ARBA00004305"/>
    </source>
</evidence>
<dbReference type="InterPro" id="IPR050771">
    <property type="entry name" value="Alpha-ketoacid_DH_E1_comp"/>
</dbReference>
<dbReference type="InterPro" id="IPR008979">
    <property type="entry name" value="Galactose-bd-like_sf"/>
</dbReference>
<protein>
    <recommendedName>
        <fullName evidence="13">2-oxoisovalerate dehydrogenase subunit alpha</fullName>
        <ecNumber evidence="13">1.2.4.4</ecNumber>
    </recommendedName>
    <alternativeName>
        <fullName evidence="13">Branched-chain alpha-keto acid dehydrogenase E1 component alpha chain</fullName>
    </alternativeName>
</protein>
<evidence type="ECO:0000256" key="9">
    <source>
        <dbReference type="ARBA" id="ARBA00022958"/>
    </source>
</evidence>
<keyword evidence="13" id="KW-0786">Thiamine pyrophosphate</keyword>
<reference evidence="15" key="2">
    <citation type="submission" date="2014-03" db="EMBL/GenBank/DDBJ databases">
        <title>The whipworm genome and dual-species transcriptomics of an intimate host-pathogen interaction.</title>
        <authorList>
            <person name="Foth B.J."/>
            <person name="Tsai I.J."/>
            <person name="Reid A.J."/>
            <person name="Bancroft A.J."/>
            <person name="Nichol S."/>
            <person name="Tracey A."/>
            <person name="Holroyd N."/>
            <person name="Cotton J.A."/>
            <person name="Stanley E.J."/>
            <person name="Zarowiecki M."/>
            <person name="Liu J.Z."/>
            <person name="Huckvale T."/>
            <person name="Cooper P.J."/>
            <person name="Grencis R.K."/>
            <person name="Berriman M."/>
        </authorList>
    </citation>
    <scope>NUCLEOTIDE SEQUENCE [LARGE SCALE GENOMIC DNA]</scope>
</reference>
<keyword evidence="11" id="KW-0496">Mitochondrion</keyword>
<proteinExistence type="inferred from homology"/>
<evidence type="ECO:0000256" key="12">
    <source>
        <dbReference type="ARBA" id="ARBA00023306"/>
    </source>
</evidence>
<reference evidence="15" key="1">
    <citation type="submission" date="2014-01" db="EMBL/GenBank/DDBJ databases">
        <authorList>
            <person name="Aslett M."/>
        </authorList>
    </citation>
    <scope>NUCLEOTIDE SEQUENCE</scope>
</reference>
<organism evidence="15 16">
    <name type="scientific">Trichuris trichiura</name>
    <name type="common">Whipworm</name>
    <name type="synonym">Trichocephalus trichiurus</name>
    <dbReference type="NCBI Taxonomy" id="36087"/>
    <lineage>
        <taxon>Eukaryota</taxon>
        <taxon>Metazoa</taxon>
        <taxon>Ecdysozoa</taxon>
        <taxon>Nematoda</taxon>
        <taxon>Enoplea</taxon>
        <taxon>Dorylaimia</taxon>
        <taxon>Trichinellida</taxon>
        <taxon>Trichuridae</taxon>
        <taxon>Trichuris</taxon>
    </lineage>
</organism>
<dbReference type="FunFam" id="3.40.50.970:FF:000015">
    <property type="entry name" value="2-oxoisovalerate dehydrogenase subunit alpha"/>
    <property type="match status" value="1"/>
</dbReference>
<evidence type="ECO:0000256" key="7">
    <source>
        <dbReference type="ARBA" id="ARBA00022776"/>
    </source>
</evidence>
<comment type="function">
    <text evidence="13">The branched-chain alpha-keto dehydrogenase complex catalyzes the overall conversion of alpha-keto acids to acyl-CoA and CO(2). It contains multiple copies of three enzymatic components: branched-chain alpha-keto acid decarboxylase (E1), lipoamide acyltransferase (E2) and lipoamide dehydrogenase (E3).</text>
</comment>
<dbReference type="CDD" id="cd08366">
    <property type="entry name" value="APC10"/>
    <property type="match status" value="1"/>
</dbReference>
<dbReference type="Pfam" id="PF03256">
    <property type="entry name" value="ANAPC10"/>
    <property type="match status" value="1"/>
</dbReference>
<name>A0A077Z6N4_TRITR</name>
<dbReference type="InterPro" id="IPR016901">
    <property type="entry name" value="APC10/Doc1"/>
</dbReference>
<gene>
    <name evidence="15" type="ORF">TTRE_0000438701</name>
</gene>
<dbReference type="PANTHER" id="PTHR43380">
    <property type="entry name" value="2-OXOISOVALERATE DEHYDROGENASE SUBUNIT ALPHA, MITOCHONDRIAL"/>
    <property type="match status" value="1"/>
</dbReference>
<dbReference type="STRING" id="36087.A0A077Z6N4"/>
<evidence type="ECO:0000313" key="15">
    <source>
        <dbReference type="EMBL" id="CDW56112.1"/>
    </source>
</evidence>
<keyword evidence="9" id="KW-0630">Potassium</keyword>
<dbReference type="Proteomes" id="UP000030665">
    <property type="component" value="Unassembled WGS sequence"/>
</dbReference>
<keyword evidence="8" id="KW-0809">Transit peptide</keyword>
<dbReference type="PROSITE" id="PS51284">
    <property type="entry name" value="DOC"/>
    <property type="match status" value="1"/>
</dbReference>
<dbReference type="GO" id="GO:0005759">
    <property type="term" value="C:mitochondrial matrix"/>
    <property type="evidence" value="ECO:0007669"/>
    <property type="project" value="UniProtKB-SubCell"/>
</dbReference>
<evidence type="ECO:0000256" key="4">
    <source>
        <dbReference type="ARBA" id="ARBA00008646"/>
    </source>
</evidence>
<comment type="similarity">
    <text evidence="4 13">Belongs to the BCKDHA family.</text>
</comment>
<sequence>MWFHRLGGQLLPCLVSGKAVGRWVNTDAELLSHFSKTFFANRSVSFTEEMEFKNADSTETIPIFRVMNSSGYLLNKMQTINIDGHLAIRMFKNMIFMQAIDEILYNAQRQGRISFYMTNLGEEACTIGSAAALQDEDLIFAQYRELGPLLWRGYSLQSLVDQCVGNEDDTGLGRQMPVHYGSKEKNYVTISSTLATQMPQAVGSAYISKLNKQDRVSLCYFGDGASSEGDCHAAFNFASTLRCPVIFFCRNNAYAISTSVSEQYGGDGVAGRGPAYGLATIRVDGNDIFAIYSCVEHARKLALQGQPCLIEAMTYRLGHHSTSDDSTAYRLPKEVAFWSQLNSPLSRLRSFLLKEKLFTSEEESKLAQDYRSDVIRALTIAEKKKKPPIDSMFTHVYDVLTPRLEKQKSELLAHCSKMSATAYPNESFSYPCLRIHCTPTLPEELTNSDKYKEIGDDAEWVLSTCKPGYGVQQLRDGKFDTYWQSDGSQPHTINIFFTRKTKVSHVCIFTDVKTDESYTPNRISIRRGTSLCDLSQVCLVEIRQPNGWAMVPLQCPSTHGVVRAFVIQIAIVQNHQNGRDSHVRQVRIFGPKGKSWNKVNGVQL</sequence>
<evidence type="ECO:0000256" key="6">
    <source>
        <dbReference type="ARBA" id="ARBA00022723"/>
    </source>
</evidence>
<comment type="cofactor">
    <cofactor evidence="1 13">
        <name>thiamine diphosphate</name>
        <dbReference type="ChEBI" id="CHEBI:58937"/>
    </cofactor>
</comment>
<dbReference type="InterPro" id="IPR004939">
    <property type="entry name" value="APC_su10/DOC_dom"/>
</dbReference>
<dbReference type="InterPro" id="IPR029061">
    <property type="entry name" value="THDP-binding"/>
</dbReference>
<dbReference type="Pfam" id="PF00676">
    <property type="entry name" value="E1_dh"/>
    <property type="match status" value="1"/>
</dbReference>
<evidence type="ECO:0000256" key="13">
    <source>
        <dbReference type="RuleBase" id="RU365014"/>
    </source>
</evidence>
<dbReference type="CDD" id="cd02000">
    <property type="entry name" value="TPP_E1_PDC_ADC_BCADC"/>
    <property type="match status" value="1"/>
</dbReference>
<dbReference type="GO" id="GO:0051301">
    <property type="term" value="P:cell division"/>
    <property type="evidence" value="ECO:0007669"/>
    <property type="project" value="UniProtKB-KW"/>
</dbReference>
<keyword evidence="5" id="KW-0132">Cell division</keyword>
<comment type="catalytic activity">
    <reaction evidence="13">
        <text>N(6)-[(R)-lipoyl]-L-lysyl-[protein] + 3-methyl-2-oxobutanoate + H(+) = N(6)-[(R)-S(8)-2-methylpropanoyldihydrolipoyl]-L-lysyl-[protein] + CO2</text>
        <dbReference type="Rhea" id="RHEA:13457"/>
        <dbReference type="Rhea" id="RHEA-COMP:10474"/>
        <dbReference type="Rhea" id="RHEA-COMP:10497"/>
        <dbReference type="ChEBI" id="CHEBI:11851"/>
        <dbReference type="ChEBI" id="CHEBI:15378"/>
        <dbReference type="ChEBI" id="CHEBI:16526"/>
        <dbReference type="ChEBI" id="CHEBI:83099"/>
        <dbReference type="ChEBI" id="CHEBI:83142"/>
        <dbReference type="EC" id="1.2.4.4"/>
    </reaction>
</comment>
<keyword evidence="7" id="KW-0498">Mitosis</keyword>
<evidence type="ECO:0000256" key="3">
    <source>
        <dbReference type="ARBA" id="ARBA00006762"/>
    </source>
</evidence>
<dbReference type="GO" id="GO:0003863">
    <property type="term" value="F:branched-chain 2-oxo acid dehydrogenase activity"/>
    <property type="evidence" value="ECO:0007669"/>
    <property type="project" value="UniProtKB-EC"/>
</dbReference>
<dbReference type="SUPFAM" id="SSF49785">
    <property type="entry name" value="Galactose-binding domain-like"/>
    <property type="match status" value="1"/>
</dbReference>
<comment type="subcellular location">
    <subcellularLocation>
        <location evidence="2">Mitochondrion matrix</location>
    </subcellularLocation>
</comment>
<dbReference type="PANTHER" id="PTHR43380:SF1">
    <property type="entry name" value="2-OXOISOVALERATE DEHYDROGENASE SUBUNIT ALPHA, MITOCHONDRIAL"/>
    <property type="match status" value="1"/>
</dbReference>
<dbReference type="InterPro" id="IPR001017">
    <property type="entry name" value="DH_E1"/>
</dbReference>
<dbReference type="Gene3D" id="2.60.120.260">
    <property type="entry name" value="Galactose-binding domain-like"/>
    <property type="match status" value="1"/>
</dbReference>
<evidence type="ECO:0000256" key="1">
    <source>
        <dbReference type="ARBA" id="ARBA00001964"/>
    </source>
</evidence>
<dbReference type="EC" id="1.2.4.4" evidence="13"/>
<keyword evidence="16" id="KW-1185">Reference proteome</keyword>
<dbReference type="SMART" id="SM01337">
    <property type="entry name" value="APC10"/>
    <property type="match status" value="1"/>
</dbReference>
<evidence type="ECO:0000256" key="8">
    <source>
        <dbReference type="ARBA" id="ARBA00022946"/>
    </source>
</evidence>
<comment type="similarity">
    <text evidence="3">Belongs to the APC10 family.</text>
</comment>
<dbReference type="Gene3D" id="3.40.50.970">
    <property type="match status" value="1"/>
</dbReference>
<evidence type="ECO:0000256" key="10">
    <source>
        <dbReference type="ARBA" id="ARBA00023002"/>
    </source>
</evidence>
<dbReference type="GO" id="GO:0031145">
    <property type="term" value="P:anaphase-promoting complex-dependent catabolic process"/>
    <property type="evidence" value="ECO:0007669"/>
    <property type="project" value="InterPro"/>
</dbReference>
<keyword evidence="6" id="KW-0479">Metal-binding</keyword>
<feature type="domain" description="DOC" evidence="14">
    <location>
        <begin position="430"/>
        <end position="604"/>
    </location>
</feature>
<accession>A0A077Z6N4</accession>
<dbReference type="GO" id="GO:0005680">
    <property type="term" value="C:anaphase-promoting complex"/>
    <property type="evidence" value="ECO:0007669"/>
    <property type="project" value="InterPro"/>
</dbReference>
<evidence type="ECO:0000259" key="14">
    <source>
        <dbReference type="PROSITE" id="PS51284"/>
    </source>
</evidence>
<dbReference type="EMBL" id="HG806008">
    <property type="protein sequence ID" value="CDW56112.1"/>
    <property type="molecule type" value="Genomic_DNA"/>
</dbReference>